<dbReference type="InterPro" id="IPR054722">
    <property type="entry name" value="PolX-like_BBD"/>
</dbReference>
<reference evidence="2" key="1">
    <citation type="submission" date="2024-01" db="EMBL/GenBank/DDBJ databases">
        <authorList>
            <person name="Webb A."/>
        </authorList>
    </citation>
    <scope>NUCLEOTIDE SEQUENCE</scope>
    <source>
        <strain evidence="2">Pm1</strain>
    </source>
</reference>
<proteinExistence type="predicted"/>
<sequence length="84" mass="9417">MKRDCTSQRGGSGNEAVFPLSEECRNGWLIYCGASSHKTPHRSDLFDYETLNDGVKMTIANGKKLRVRGRGTVKLTGLDERRSR</sequence>
<protein>
    <recommendedName>
        <fullName evidence="1">Retrovirus-related Pol polyprotein from transposon TNT 1-94-like beta-barrel domain-containing protein</fullName>
    </recommendedName>
</protein>
<organism evidence="2 3">
    <name type="scientific">Peronospora matthiolae</name>
    <dbReference type="NCBI Taxonomy" id="2874970"/>
    <lineage>
        <taxon>Eukaryota</taxon>
        <taxon>Sar</taxon>
        <taxon>Stramenopiles</taxon>
        <taxon>Oomycota</taxon>
        <taxon>Peronosporomycetes</taxon>
        <taxon>Peronosporales</taxon>
        <taxon>Peronosporaceae</taxon>
        <taxon>Peronospora</taxon>
    </lineage>
</organism>
<evidence type="ECO:0000259" key="1">
    <source>
        <dbReference type="Pfam" id="PF22936"/>
    </source>
</evidence>
<gene>
    <name evidence="2" type="ORF">PM001_LOCUS991</name>
</gene>
<comment type="caution">
    <text evidence="2">The sequence shown here is derived from an EMBL/GenBank/DDBJ whole genome shotgun (WGS) entry which is preliminary data.</text>
</comment>
<dbReference type="Proteomes" id="UP001162060">
    <property type="component" value="Unassembled WGS sequence"/>
</dbReference>
<evidence type="ECO:0000313" key="2">
    <source>
        <dbReference type="EMBL" id="CAK7895212.1"/>
    </source>
</evidence>
<name>A0AAV1T0F9_9STRA</name>
<feature type="domain" description="Retrovirus-related Pol polyprotein from transposon TNT 1-94-like beta-barrel" evidence="1">
    <location>
        <begin position="28"/>
        <end position="76"/>
    </location>
</feature>
<dbReference type="AlphaFoldDB" id="A0AAV1T0F9"/>
<dbReference type="Pfam" id="PF22936">
    <property type="entry name" value="Pol_BBD"/>
    <property type="match status" value="1"/>
</dbReference>
<dbReference type="EMBL" id="CAKLBY020000004">
    <property type="protein sequence ID" value="CAK7895212.1"/>
    <property type="molecule type" value="Genomic_DNA"/>
</dbReference>
<accession>A0AAV1T0F9</accession>
<evidence type="ECO:0000313" key="3">
    <source>
        <dbReference type="Proteomes" id="UP001162060"/>
    </source>
</evidence>